<gene>
    <name evidence="10" type="ORF">AWRI1631_60010</name>
</gene>
<evidence type="ECO:0000256" key="2">
    <source>
        <dbReference type="ARBA" id="ARBA00011643"/>
    </source>
</evidence>
<accession>B5VHW9</accession>
<comment type="function">
    <text evidence="7">Cyanamide hydratase involved in the detoxification and/or utilization of cyanamide, a toxic nitrile compound distributed widely in the environment.</text>
</comment>
<protein>
    <recommendedName>
        <fullName evidence="6">cyanamide hydratase</fullName>
        <ecNumber evidence="6">4.2.1.69</ecNumber>
    </recommendedName>
</protein>
<comment type="subunit">
    <text evidence="2">Homohexamer.</text>
</comment>
<dbReference type="Pfam" id="PF01966">
    <property type="entry name" value="HD"/>
    <property type="match status" value="1"/>
</dbReference>
<proteinExistence type="inferred from homology"/>
<dbReference type="FunFam" id="1.10.3210.10:FF:000027">
    <property type="entry name" value="Urea hydro-lyase/cyanamide hydratase"/>
    <property type="match status" value="1"/>
</dbReference>
<dbReference type="InterPro" id="IPR003607">
    <property type="entry name" value="HD/PDEase_dom"/>
</dbReference>
<dbReference type="NCBIfam" id="TIGR03401">
    <property type="entry name" value="cyanamide_fam"/>
    <property type="match status" value="1"/>
</dbReference>
<evidence type="ECO:0000256" key="5">
    <source>
        <dbReference type="ARBA" id="ARBA00036058"/>
    </source>
</evidence>
<dbReference type="Gene3D" id="1.10.3210.10">
    <property type="entry name" value="Hypothetical protein af1432"/>
    <property type="match status" value="1"/>
</dbReference>
<evidence type="ECO:0000313" key="11">
    <source>
        <dbReference type="Proteomes" id="UP000008988"/>
    </source>
</evidence>
<dbReference type="PANTHER" id="PTHR35569:SF1">
    <property type="entry name" value="CYANAMIDE HYDRATASE DDI2-RELATED"/>
    <property type="match status" value="1"/>
</dbReference>
<dbReference type="PANTHER" id="PTHR35569">
    <property type="entry name" value="CYANAMIDE HYDRATASE DDI2-RELATED"/>
    <property type="match status" value="1"/>
</dbReference>
<evidence type="ECO:0000256" key="8">
    <source>
        <dbReference type="ARBA" id="ARBA00061079"/>
    </source>
</evidence>
<evidence type="ECO:0000256" key="1">
    <source>
        <dbReference type="ARBA" id="ARBA00001947"/>
    </source>
</evidence>
<dbReference type="EMBL" id="ABSV01000743">
    <property type="protein sequence ID" value="EDZ72472.1"/>
    <property type="molecule type" value="Genomic_DNA"/>
</dbReference>
<dbReference type="OrthoDB" id="10033309at2759"/>
<feature type="domain" description="HD" evidence="9">
    <location>
        <begin position="70"/>
        <end position="180"/>
    </location>
</feature>
<comment type="catalytic activity">
    <reaction evidence="5">
        <text>urea = cyanamide + H2O</text>
        <dbReference type="Rhea" id="RHEA:23056"/>
        <dbReference type="ChEBI" id="CHEBI:15377"/>
        <dbReference type="ChEBI" id="CHEBI:16199"/>
        <dbReference type="ChEBI" id="CHEBI:16698"/>
        <dbReference type="EC" id="4.2.1.69"/>
    </reaction>
</comment>
<sequence length="243" mass="27135">MKLLRTVFLPCSSSKESIMSQYGFVRVPREVEKAIPVVNASRPQAVVPPPNSETARLVREYAAKELTAPVLNHSLRVFQYSVAIIRDQFPAWDLDQEVLYVTCLLHDIATTDKNMRATKMSFEYYGGILSRELVFNATGGNQDYADAVTEAIIRHQNLTGTGYITTLGLILQIATTLDNVGSNTDLIHIDTVSAINEQFPRLHWLSCFATVVDTENSRKPWGHTSSLGDDFSKKVICNTFGYN</sequence>
<evidence type="ECO:0000256" key="7">
    <source>
        <dbReference type="ARBA" id="ARBA00056826"/>
    </source>
</evidence>
<evidence type="ECO:0000259" key="9">
    <source>
        <dbReference type="PROSITE" id="PS51831"/>
    </source>
</evidence>
<evidence type="ECO:0000256" key="4">
    <source>
        <dbReference type="ARBA" id="ARBA00023239"/>
    </source>
</evidence>
<organism evidence="10 11">
    <name type="scientific">Saccharomyces cerevisiae (strain AWRI1631)</name>
    <name type="common">Baker's yeast</name>
    <dbReference type="NCBI Taxonomy" id="545124"/>
    <lineage>
        <taxon>Eukaryota</taxon>
        <taxon>Fungi</taxon>
        <taxon>Dikarya</taxon>
        <taxon>Ascomycota</taxon>
        <taxon>Saccharomycotina</taxon>
        <taxon>Saccharomycetes</taxon>
        <taxon>Saccharomycetales</taxon>
        <taxon>Saccharomycetaceae</taxon>
        <taxon>Saccharomyces</taxon>
    </lineage>
</organism>
<dbReference type="InterPro" id="IPR006674">
    <property type="entry name" value="HD_domain"/>
</dbReference>
<dbReference type="EC" id="4.2.1.69" evidence="6"/>
<evidence type="ECO:0000256" key="6">
    <source>
        <dbReference type="ARBA" id="ARBA00039139"/>
    </source>
</evidence>
<comment type="cofactor">
    <cofactor evidence="1">
        <name>Zn(2+)</name>
        <dbReference type="ChEBI" id="CHEBI:29105"/>
    </cofactor>
</comment>
<dbReference type="AlphaFoldDB" id="B5VHW9"/>
<dbReference type="InterPro" id="IPR017771">
    <property type="entry name" value="Cyanamide_hydratase_HD"/>
</dbReference>
<evidence type="ECO:0000256" key="3">
    <source>
        <dbReference type="ARBA" id="ARBA00022833"/>
    </source>
</evidence>
<keyword evidence="4" id="KW-0456">Lyase</keyword>
<evidence type="ECO:0000313" key="10">
    <source>
        <dbReference type="EMBL" id="EDZ72472.1"/>
    </source>
</evidence>
<reference evidence="10 11" key="1">
    <citation type="journal article" date="2008" name="FEMS Yeast Res.">
        <title>Comparative genome analysis of a Saccharomyces cerevisiae wine strain.</title>
        <authorList>
            <person name="Borneman A.R."/>
            <person name="Forgan A.H."/>
            <person name="Pretorius I.S."/>
            <person name="Chambers P.J."/>
        </authorList>
    </citation>
    <scope>NUCLEOTIDE SEQUENCE [LARGE SCALE GENOMIC DNA]</scope>
    <source>
        <strain evidence="10 11">AWRI1631</strain>
    </source>
</reference>
<dbReference type="CDD" id="cd00077">
    <property type="entry name" value="HDc"/>
    <property type="match status" value="1"/>
</dbReference>
<dbReference type="PROSITE" id="PS51831">
    <property type="entry name" value="HD"/>
    <property type="match status" value="1"/>
</dbReference>
<dbReference type="SUPFAM" id="SSF109604">
    <property type="entry name" value="HD-domain/PDEase-like"/>
    <property type="match status" value="1"/>
</dbReference>
<name>B5VHW9_YEAS6</name>
<dbReference type="GO" id="GO:0018820">
    <property type="term" value="F:cyanamide hydratase activity"/>
    <property type="evidence" value="ECO:0007669"/>
    <property type="project" value="UniProtKB-EC"/>
</dbReference>
<dbReference type="SMART" id="SM00471">
    <property type="entry name" value="HDc"/>
    <property type="match status" value="1"/>
</dbReference>
<comment type="caution">
    <text evidence="10">The sequence shown here is derived from an EMBL/GenBank/DDBJ whole genome shotgun (WGS) entry which is preliminary data.</text>
</comment>
<dbReference type="Proteomes" id="UP000008988">
    <property type="component" value="Unassembled WGS sequence"/>
</dbReference>
<keyword evidence="3" id="KW-0862">Zinc</keyword>
<comment type="similarity">
    <text evidence="8">Belongs to the cyanamide dehydrase family.</text>
</comment>
<dbReference type="GO" id="GO:0018890">
    <property type="term" value="P:cyanamide metabolic process"/>
    <property type="evidence" value="ECO:0007669"/>
    <property type="project" value="UniProtKB-ARBA"/>
</dbReference>